<accession>A0A448BTE8</accession>
<organism evidence="1 2">
    <name type="scientific">Pseudomonas fluorescens</name>
    <dbReference type="NCBI Taxonomy" id="294"/>
    <lineage>
        <taxon>Bacteria</taxon>
        <taxon>Pseudomonadati</taxon>
        <taxon>Pseudomonadota</taxon>
        <taxon>Gammaproteobacteria</taxon>
        <taxon>Pseudomonadales</taxon>
        <taxon>Pseudomonadaceae</taxon>
        <taxon>Pseudomonas</taxon>
    </lineage>
</organism>
<protein>
    <submittedName>
        <fullName evidence="1">Uncharacterized protein</fullName>
    </submittedName>
</protein>
<sequence length="81" mass="8536">MVLGQVAAGKQGEVGEQGGLVGVRFEQRQQVGARPQRGGAEVRLEDRLVFGVHEGHGDGADFEQGVFVGFGLFRGDGQANL</sequence>
<gene>
    <name evidence="1" type="ORF">NCTC10783_04496</name>
</gene>
<dbReference type="AlphaFoldDB" id="A0A448BTE8"/>
<reference evidence="1 2" key="1">
    <citation type="submission" date="2018-12" db="EMBL/GenBank/DDBJ databases">
        <authorList>
            <consortium name="Pathogen Informatics"/>
        </authorList>
    </citation>
    <scope>NUCLEOTIDE SEQUENCE [LARGE SCALE GENOMIC DNA]</scope>
    <source>
        <strain evidence="1 2">NCTC10783</strain>
    </source>
</reference>
<dbReference type="Proteomes" id="UP000278078">
    <property type="component" value="Chromosome"/>
</dbReference>
<proteinExistence type="predicted"/>
<dbReference type="EMBL" id="LR134300">
    <property type="protein sequence ID" value="VEE48567.1"/>
    <property type="molecule type" value="Genomic_DNA"/>
</dbReference>
<name>A0A448BTE8_PSEFL</name>
<evidence type="ECO:0000313" key="2">
    <source>
        <dbReference type="Proteomes" id="UP000278078"/>
    </source>
</evidence>
<evidence type="ECO:0000313" key="1">
    <source>
        <dbReference type="EMBL" id="VEE48567.1"/>
    </source>
</evidence>